<protein>
    <submittedName>
        <fullName evidence="4">Transporter substrate-binding domain-containing protein</fullName>
    </submittedName>
</protein>
<evidence type="ECO:0000256" key="1">
    <source>
        <dbReference type="ARBA" id="ARBA00010333"/>
    </source>
</evidence>
<sequence length="270" mass="31550">MSKRSHVVYSYLKYVACFYCGLLVCQLASAVERITIAVGEWPPYISDKMKYQGVVGRVIRDAFAIEGVQVQYRFYPWSRALEMTKKGAFHGSAPWYITEDRKQHFLYSNDFVCRITAVFFHLKSVDFDWKNYKELGRSYKIGATIGYLYSEEFQQMVKNKVINVEWVATDELNFKKLLKHRIDIFPNDAIAGYAQLYKFFPEQEAALVTNHPRTLKDDPAYLMISKGFPNSTQLKERFDRGLSKLKRSGQFDEYFNELLEGKYVEIGEDD</sequence>
<evidence type="ECO:0000259" key="3">
    <source>
        <dbReference type="Pfam" id="PF00497"/>
    </source>
</evidence>
<dbReference type="Pfam" id="PF00497">
    <property type="entry name" value="SBP_bac_3"/>
    <property type="match status" value="1"/>
</dbReference>
<keyword evidence="2" id="KW-0732">Signal</keyword>
<evidence type="ECO:0000256" key="2">
    <source>
        <dbReference type="ARBA" id="ARBA00022729"/>
    </source>
</evidence>
<dbReference type="PANTHER" id="PTHR35936">
    <property type="entry name" value="MEMBRANE-BOUND LYTIC MUREIN TRANSGLYCOSYLASE F"/>
    <property type="match status" value="1"/>
</dbReference>
<organism evidence="4 5">
    <name type="scientific">Spartinivicinus poritis</name>
    <dbReference type="NCBI Taxonomy" id="2994640"/>
    <lineage>
        <taxon>Bacteria</taxon>
        <taxon>Pseudomonadati</taxon>
        <taxon>Pseudomonadota</taxon>
        <taxon>Gammaproteobacteria</taxon>
        <taxon>Oceanospirillales</taxon>
        <taxon>Zooshikellaceae</taxon>
        <taxon>Spartinivicinus</taxon>
    </lineage>
</organism>
<feature type="domain" description="Solute-binding protein family 3/N-terminal" evidence="3">
    <location>
        <begin position="39"/>
        <end position="256"/>
    </location>
</feature>
<dbReference type="RefSeq" id="WP_274690300.1">
    <property type="nucleotide sequence ID" value="NZ_JAPMOU010000026.1"/>
</dbReference>
<keyword evidence="5" id="KW-1185">Reference proteome</keyword>
<dbReference type="EMBL" id="JAPMOU010000026">
    <property type="protein sequence ID" value="MDE1463969.1"/>
    <property type="molecule type" value="Genomic_DNA"/>
</dbReference>
<evidence type="ECO:0000313" key="4">
    <source>
        <dbReference type="EMBL" id="MDE1463969.1"/>
    </source>
</evidence>
<comment type="caution">
    <text evidence="4">The sequence shown here is derived from an EMBL/GenBank/DDBJ whole genome shotgun (WGS) entry which is preliminary data.</text>
</comment>
<accession>A0ABT5UC55</accession>
<reference evidence="4 5" key="1">
    <citation type="submission" date="2022-11" db="EMBL/GenBank/DDBJ databases">
        <title>Spartinivicinus poritis sp. nov., isolated from scleractinian coral Porites lutea.</title>
        <authorList>
            <person name="Zhang G."/>
            <person name="Cai L."/>
            <person name="Wei Q."/>
        </authorList>
    </citation>
    <scope>NUCLEOTIDE SEQUENCE [LARGE SCALE GENOMIC DNA]</scope>
    <source>
        <strain evidence="4 5">A2-2</strain>
    </source>
</reference>
<dbReference type="InterPro" id="IPR001638">
    <property type="entry name" value="Solute-binding_3/MltF_N"/>
</dbReference>
<dbReference type="PANTHER" id="PTHR35936:SF25">
    <property type="entry name" value="ABC TRANSPORTER SUBSTRATE-BINDING PROTEIN"/>
    <property type="match status" value="1"/>
</dbReference>
<gene>
    <name evidence="4" type="ORF">ORQ98_18610</name>
</gene>
<evidence type="ECO:0000313" key="5">
    <source>
        <dbReference type="Proteomes" id="UP001528823"/>
    </source>
</evidence>
<dbReference type="SUPFAM" id="SSF53850">
    <property type="entry name" value="Periplasmic binding protein-like II"/>
    <property type="match status" value="1"/>
</dbReference>
<dbReference type="Proteomes" id="UP001528823">
    <property type="component" value="Unassembled WGS sequence"/>
</dbReference>
<dbReference type="Gene3D" id="3.40.190.10">
    <property type="entry name" value="Periplasmic binding protein-like II"/>
    <property type="match status" value="2"/>
</dbReference>
<proteinExistence type="inferred from homology"/>
<name>A0ABT5UC55_9GAMM</name>
<comment type="similarity">
    <text evidence="1">Belongs to the bacterial solute-binding protein 3 family.</text>
</comment>